<evidence type="ECO:0000259" key="3">
    <source>
        <dbReference type="PROSITE" id="PS51186"/>
    </source>
</evidence>
<gene>
    <name evidence="4" type="ORF">SAMN00790413_04177</name>
</gene>
<keyword evidence="1 4" id="KW-0808">Transferase</keyword>
<evidence type="ECO:0000313" key="5">
    <source>
        <dbReference type="Proteomes" id="UP000192582"/>
    </source>
</evidence>
<dbReference type="STRING" id="695939.SAMN00790413_04177"/>
<dbReference type="CDD" id="cd04301">
    <property type="entry name" value="NAT_SF"/>
    <property type="match status" value="1"/>
</dbReference>
<dbReference type="PANTHER" id="PTHR43877">
    <property type="entry name" value="AMINOALKYLPHOSPHONATE N-ACETYLTRANSFERASE-RELATED-RELATED"/>
    <property type="match status" value="1"/>
</dbReference>
<evidence type="ECO:0000313" key="4">
    <source>
        <dbReference type="EMBL" id="SMB82881.1"/>
    </source>
</evidence>
<feature type="domain" description="N-acetyltransferase" evidence="3">
    <location>
        <begin position="3"/>
        <end position="174"/>
    </location>
</feature>
<name>A0A1W1UQ00_9DEIO</name>
<dbReference type="OrthoDB" id="5292888at2"/>
<dbReference type="InterPro" id="IPR000182">
    <property type="entry name" value="GNAT_dom"/>
</dbReference>
<keyword evidence="2 4" id="KW-0012">Acyltransferase</keyword>
<dbReference type="InterPro" id="IPR050832">
    <property type="entry name" value="Bact_Acetyltransf"/>
</dbReference>
<reference evidence="4 5" key="1">
    <citation type="submission" date="2017-04" db="EMBL/GenBank/DDBJ databases">
        <authorList>
            <person name="Afonso C.L."/>
            <person name="Miller P.J."/>
            <person name="Scott M.A."/>
            <person name="Spackman E."/>
            <person name="Goraichik I."/>
            <person name="Dimitrov K.M."/>
            <person name="Suarez D.L."/>
            <person name="Swayne D.E."/>
        </authorList>
    </citation>
    <scope>NUCLEOTIDE SEQUENCE [LARGE SCALE GENOMIC DNA]</scope>
    <source>
        <strain evidence="4 5">KR-140</strain>
    </source>
</reference>
<dbReference type="AlphaFoldDB" id="A0A1W1UQ00"/>
<evidence type="ECO:0000256" key="2">
    <source>
        <dbReference type="ARBA" id="ARBA00023315"/>
    </source>
</evidence>
<keyword evidence="5" id="KW-1185">Reference proteome</keyword>
<dbReference type="PROSITE" id="PS51186">
    <property type="entry name" value="GNAT"/>
    <property type="match status" value="1"/>
</dbReference>
<accession>A0A1W1UQ00</accession>
<protein>
    <submittedName>
        <fullName evidence="4">L-amino acid N-acyltransferase YncA</fullName>
    </submittedName>
</protein>
<dbReference type="InterPro" id="IPR016181">
    <property type="entry name" value="Acyl_CoA_acyltransferase"/>
</dbReference>
<proteinExistence type="predicted"/>
<dbReference type="EMBL" id="FWWU01000006">
    <property type="protein sequence ID" value="SMB82881.1"/>
    <property type="molecule type" value="Genomic_DNA"/>
</dbReference>
<dbReference type="SUPFAM" id="SSF55729">
    <property type="entry name" value="Acyl-CoA N-acyltransferases (Nat)"/>
    <property type="match status" value="1"/>
</dbReference>
<evidence type="ECO:0000256" key="1">
    <source>
        <dbReference type="ARBA" id="ARBA00022679"/>
    </source>
</evidence>
<sequence length="182" mass="20375">MDFRLRPAQAQDAAGLAAVHVQSWKETYAGLLPEGFLGRMTNDTMRLRREQLWSNLVLDSSRITYVVSHADTVVGFVNAGAMREHLQASTEQDKPYDAEINAIYLLRSAQGSGLGRALFLAASDKLRARGFKSMALWVLKGNPTCAFYRHMGGEQDGEKRVAIPEGELLELRFGWRDLKFLT</sequence>
<dbReference type="RefSeq" id="WP_084046310.1">
    <property type="nucleotide sequence ID" value="NZ_FWWU01000006.1"/>
</dbReference>
<dbReference type="GO" id="GO:0016747">
    <property type="term" value="F:acyltransferase activity, transferring groups other than amino-acyl groups"/>
    <property type="evidence" value="ECO:0007669"/>
    <property type="project" value="InterPro"/>
</dbReference>
<dbReference type="Gene3D" id="3.40.630.30">
    <property type="match status" value="1"/>
</dbReference>
<organism evidence="4 5">
    <name type="scientific">Deinococcus hopiensis KR-140</name>
    <dbReference type="NCBI Taxonomy" id="695939"/>
    <lineage>
        <taxon>Bacteria</taxon>
        <taxon>Thermotogati</taxon>
        <taxon>Deinococcota</taxon>
        <taxon>Deinococci</taxon>
        <taxon>Deinococcales</taxon>
        <taxon>Deinococcaceae</taxon>
        <taxon>Deinococcus</taxon>
    </lineage>
</organism>
<dbReference type="Proteomes" id="UP000192582">
    <property type="component" value="Unassembled WGS sequence"/>
</dbReference>
<dbReference type="Pfam" id="PF00583">
    <property type="entry name" value="Acetyltransf_1"/>
    <property type="match status" value="1"/>
</dbReference>